<dbReference type="PROSITE" id="PS51462">
    <property type="entry name" value="NUDIX"/>
    <property type="match status" value="1"/>
</dbReference>
<dbReference type="Gene3D" id="3.40.50.1240">
    <property type="entry name" value="Phosphoglycerate mutase-like"/>
    <property type="match status" value="1"/>
</dbReference>
<dbReference type="OrthoDB" id="4287477at2"/>
<evidence type="ECO:0000313" key="4">
    <source>
        <dbReference type="Proteomes" id="UP000014417"/>
    </source>
</evidence>
<evidence type="ECO:0000313" key="3">
    <source>
        <dbReference type="EMBL" id="EPD32288.1"/>
    </source>
</evidence>
<gene>
    <name evidence="3" type="ORF">HMPREF9306_01857</name>
</gene>
<dbReference type="GO" id="GO:0004081">
    <property type="term" value="F:bis(5'-nucleosyl)-tetraphosphatase (asymmetrical) activity"/>
    <property type="evidence" value="ECO:0007669"/>
    <property type="project" value="TreeGrafter"/>
</dbReference>
<dbReference type="AlphaFoldDB" id="S2VXR7"/>
<dbReference type="PANTHER" id="PTHR21340">
    <property type="entry name" value="DIADENOSINE 5,5-P1,P4-TETRAPHOSPHATE PYROPHOSPHOHYDROLASE MUTT"/>
    <property type="match status" value="1"/>
</dbReference>
<dbReference type="InterPro" id="IPR000086">
    <property type="entry name" value="NUDIX_hydrolase_dom"/>
</dbReference>
<sequence>MAKTSRASGAVVLRGKGDDCEVLVVHRPRYDDWSLPKGHVDEAEPDAVTAVREVKEETGYDIRLLSQLRAIHYQVKKRSKVVTWWLGELVSDEQDPNHDDETDLIEWWPIGKAIRKMTYDDDVKVLVEGVRSPRMIPFLIIRHAKALGRKNWDGKDKMRPLNKRGDKQATALAQLLKAFGITTLASSSAERCMATLRPYAQSSGIEIKAYDELTEPAFEKDPRGAEWAMSQIRGQAIDSRQPTAICGHRPVLPTMIEFLEIEFDHTLEPAELLYVNIYEQGEATNPNYLPPEV</sequence>
<dbReference type="GO" id="GO:0006754">
    <property type="term" value="P:ATP biosynthetic process"/>
    <property type="evidence" value="ECO:0007669"/>
    <property type="project" value="TreeGrafter"/>
</dbReference>
<proteinExistence type="predicted"/>
<dbReference type="HOGENOM" id="CLU_048989_1_0_11"/>
<dbReference type="InterPro" id="IPR020084">
    <property type="entry name" value="NUDIX_hydrolase_CS"/>
</dbReference>
<dbReference type="PROSITE" id="PS00893">
    <property type="entry name" value="NUDIX_BOX"/>
    <property type="match status" value="1"/>
</dbReference>
<dbReference type="STRING" id="883161.HMPREF9306_01857"/>
<dbReference type="Gene3D" id="3.90.79.10">
    <property type="entry name" value="Nucleoside Triphosphate Pyrophosphohydrolase"/>
    <property type="match status" value="1"/>
</dbReference>
<name>S2VXR7_9ACTN</name>
<dbReference type="GO" id="GO:0006167">
    <property type="term" value="P:AMP biosynthetic process"/>
    <property type="evidence" value="ECO:0007669"/>
    <property type="project" value="TreeGrafter"/>
</dbReference>
<protein>
    <recommendedName>
        <fullName evidence="2">Nudix hydrolase domain-containing protein</fullName>
    </recommendedName>
</protein>
<keyword evidence="1" id="KW-0378">Hydrolase</keyword>
<feature type="domain" description="Nudix hydrolase" evidence="2">
    <location>
        <begin position="3"/>
        <end position="131"/>
    </location>
</feature>
<dbReference type="InterPro" id="IPR015797">
    <property type="entry name" value="NUDIX_hydrolase-like_dom_sf"/>
</dbReference>
<accession>S2VXR7</accession>
<dbReference type="CDD" id="cd03673">
    <property type="entry name" value="NUDIX_Ap6A_hydrolase"/>
    <property type="match status" value="1"/>
</dbReference>
<dbReference type="EMBL" id="AGZR01000009">
    <property type="protein sequence ID" value="EPD32288.1"/>
    <property type="molecule type" value="Genomic_DNA"/>
</dbReference>
<dbReference type="Pfam" id="PF00293">
    <property type="entry name" value="NUDIX"/>
    <property type="match status" value="1"/>
</dbReference>
<dbReference type="InterPro" id="IPR051325">
    <property type="entry name" value="Nudix_hydrolase_domain"/>
</dbReference>
<dbReference type="PANTHER" id="PTHR21340:SF0">
    <property type="entry name" value="BIS(5'-NUCLEOSYL)-TETRAPHOSPHATASE [ASYMMETRICAL]"/>
    <property type="match status" value="1"/>
</dbReference>
<comment type="caution">
    <text evidence="3">The sequence shown here is derived from an EMBL/GenBank/DDBJ whole genome shotgun (WGS) entry which is preliminary data.</text>
</comment>
<reference evidence="3 4" key="1">
    <citation type="submission" date="2013-04" db="EMBL/GenBank/DDBJ databases">
        <title>The Genome Sequence of Propionimicrobium lymphophilum ACS-093-V-SCH5.</title>
        <authorList>
            <consortium name="The Broad Institute Genomics Platform"/>
            <person name="Earl A."/>
            <person name="Ward D."/>
            <person name="Feldgarden M."/>
            <person name="Gevers D."/>
            <person name="Saerens B."/>
            <person name="Vaneechoutte M."/>
            <person name="Walker B."/>
            <person name="Young S."/>
            <person name="Zeng Q."/>
            <person name="Gargeya S."/>
            <person name="Fitzgerald M."/>
            <person name="Haas B."/>
            <person name="Abouelleil A."/>
            <person name="Allen A.W."/>
            <person name="Alvarado L."/>
            <person name="Arachchi H.M."/>
            <person name="Berlin A.M."/>
            <person name="Chapman S.B."/>
            <person name="Gainer-Dewar J."/>
            <person name="Goldberg J."/>
            <person name="Griggs A."/>
            <person name="Gujja S."/>
            <person name="Hansen M."/>
            <person name="Howarth C."/>
            <person name="Imamovic A."/>
            <person name="Ireland A."/>
            <person name="Larimer J."/>
            <person name="McCowan C."/>
            <person name="Murphy C."/>
            <person name="Pearson M."/>
            <person name="Poon T.W."/>
            <person name="Priest M."/>
            <person name="Roberts A."/>
            <person name="Saif S."/>
            <person name="Shea T."/>
            <person name="Sisk P."/>
            <person name="Sykes S."/>
            <person name="Wortman J."/>
            <person name="Nusbaum C."/>
            <person name="Birren B."/>
        </authorList>
    </citation>
    <scope>NUCLEOTIDE SEQUENCE [LARGE SCALE GENOMIC DNA]</scope>
    <source>
        <strain evidence="3 4">ACS-093-V-SCH5</strain>
    </source>
</reference>
<organism evidence="3 4">
    <name type="scientific">Propionimicrobium lymphophilum ACS-093-V-SCH5</name>
    <dbReference type="NCBI Taxonomy" id="883161"/>
    <lineage>
        <taxon>Bacteria</taxon>
        <taxon>Bacillati</taxon>
        <taxon>Actinomycetota</taxon>
        <taxon>Actinomycetes</taxon>
        <taxon>Propionibacteriales</taxon>
        <taxon>Propionibacteriaceae</taxon>
        <taxon>Propionimicrobium</taxon>
    </lineage>
</organism>
<evidence type="ECO:0000259" key="2">
    <source>
        <dbReference type="PROSITE" id="PS51462"/>
    </source>
</evidence>
<dbReference type="CDD" id="cd07067">
    <property type="entry name" value="HP_PGM_like"/>
    <property type="match status" value="1"/>
</dbReference>
<dbReference type="InterPro" id="IPR029033">
    <property type="entry name" value="His_PPase_superfam"/>
</dbReference>
<dbReference type="SMART" id="SM00855">
    <property type="entry name" value="PGAM"/>
    <property type="match status" value="1"/>
</dbReference>
<dbReference type="Pfam" id="PF00300">
    <property type="entry name" value="His_Phos_1"/>
    <property type="match status" value="1"/>
</dbReference>
<evidence type="ECO:0000256" key="1">
    <source>
        <dbReference type="ARBA" id="ARBA00022801"/>
    </source>
</evidence>
<dbReference type="InterPro" id="IPR013078">
    <property type="entry name" value="His_Pase_superF_clade-1"/>
</dbReference>
<dbReference type="RefSeq" id="WP_016456663.1">
    <property type="nucleotide sequence ID" value="NZ_KE150269.1"/>
</dbReference>
<dbReference type="SUPFAM" id="SSF55811">
    <property type="entry name" value="Nudix"/>
    <property type="match status" value="1"/>
</dbReference>
<dbReference type="Proteomes" id="UP000014417">
    <property type="component" value="Unassembled WGS sequence"/>
</dbReference>
<keyword evidence="4" id="KW-1185">Reference proteome</keyword>
<dbReference type="SUPFAM" id="SSF53254">
    <property type="entry name" value="Phosphoglycerate mutase-like"/>
    <property type="match status" value="1"/>
</dbReference>